<proteinExistence type="predicted"/>
<protein>
    <submittedName>
        <fullName evidence="1">Uncharacterized protein</fullName>
    </submittedName>
</protein>
<name>A0ACB9AQM8_9ASTR</name>
<evidence type="ECO:0000313" key="1">
    <source>
        <dbReference type="EMBL" id="KAI3711693.1"/>
    </source>
</evidence>
<dbReference type="Proteomes" id="UP001056120">
    <property type="component" value="Linkage Group LG24"/>
</dbReference>
<organism evidence="1 2">
    <name type="scientific">Smallanthus sonchifolius</name>
    <dbReference type="NCBI Taxonomy" id="185202"/>
    <lineage>
        <taxon>Eukaryota</taxon>
        <taxon>Viridiplantae</taxon>
        <taxon>Streptophyta</taxon>
        <taxon>Embryophyta</taxon>
        <taxon>Tracheophyta</taxon>
        <taxon>Spermatophyta</taxon>
        <taxon>Magnoliopsida</taxon>
        <taxon>eudicotyledons</taxon>
        <taxon>Gunneridae</taxon>
        <taxon>Pentapetalae</taxon>
        <taxon>asterids</taxon>
        <taxon>campanulids</taxon>
        <taxon>Asterales</taxon>
        <taxon>Asteraceae</taxon>
        <taxon>Asteroideae</taxon>
        <taxon>Heliantheae alliance</taxon>
        <taxon>Millerieae</taxon>
        <taxon>Smallanthus</taxon>
    </lineage>
</organism>
<comment type="caution">
    <text evidence="1">The sequence shown here is derived from an EMBL/GenBank/DDBJ whole genome shotgun (WGS) entry which is preliminary data.</text>
</comment>
<keyword evidence="2" id="KW-1185">Reference proteome</keyword>
<gene>
    <name evidence="1" type="ORF">L1987_70233</name>
</gene>
<sequence length="67" mass="8073">MYLKTMTHQHDLHTSPFCIYNKPNKQENHIAFIPKFDHSLHRCFFFALLLVCRGFKHECNQILNKIL</sequence>
<reference evidence="1 2" key="2">
    <citation type="journal article" date="2022" name="Mol. Ecol. Resour.">
        <title>The genomes of chicory, endive, great burdock and yacon provide insights into Asteraceae paleo-polyploidization history and plant inulin production.</title>
        <authorList>
            <person name="Fan W."/>
            <person name="Wang S."/>
            <person name="Wang H."/>
            <person name="Wang A."/>
            <person name="Jiang F."/>
            <person name="Liu H."/>
            <person name="Zhao H."/>
            <person name="Xu D."/>
            <person name="Zhang Y."/>
        </authorList>
    </citation>
    <scope>NUCLEOTIDE SEQUENCE [LARGE SCALE GENOMIC DNA]</scope>
    <source>
        <strain evidence="2">cv. Yunnan</strain>
        <tissue evidence="1">Leaves</tissue>
    </source>
</reference>
<evidence type="ECO:0000313" key="2">
    <source>
        <dbReference type="Proteomes" id="UP001056120"/>
    </source>
</evidence>
<accession>A0ACB9AQM8</accession>
<reference evidence="2" key="1">
    <citation type="journal article" date="2022" name="Mol. Ecol. Resour.">
        <title>The genomes of chicory, endive, great burdock and yacon provide insights into Asteraceae palaeo-polyploidization history and plant inulin production.</title>
        <authorList>
            <person name="Fan W."/>
            <person name="Wang S."/>
            <person name="Wang H."/>
            <person name="Wang A."/>
            <person name="Jiang F."/>
            <person name="Liu H."/>
            <person name="Zhao H."/>
            <person name="Xu D."/>
            <person name="Zhang Y."/>
        </authorList>
    </citation>
    <scope>NUCLEOTIDE SEQUENCE [LARGE SCALE GENOMIC DNA]</scope>
    <source>
        <strain evidence="2">cv. Yunnan</strain>
    </source>
</reference>
<dbReference type="EMBL" id="CM042041">
    <property type="protein sequence ID" value="KAI3711693.1"/>
    <property type="molecule type" value="Genomic_DNA"/>
</dbReference>